<reference evidence="2" key="1">
    <citation type="submission" date="2022-03" db="EMBL/GenBank/DDBJ databases">
        <authorList>
            <person name="Sayadi A."/>
        </authorList>
    </citation>
    <scope>NUCLEOTIDE SEQUENCE</scope>
</reference>
<dbReference type="Proteomes" id="UP001152888">
    <property type="component" value="Unassembled WGS sequence"/>
</dbReference>
<gene>
    <name evidence="2" type="ORF">ACAOBT_LOCUS11234</name>
</gene>
<proteinExistence type="predicted"/>
<evidence type="ECO:0000256" key="1">
    <source>
        <dbReference type="SAM" id="SignalP"/>
    </source>
</evidence>
<feature type="chain" id="PRO_5040409079" evidence="1">
    <location>
        <begin position="23"/>
        <end position="70"/>
    </location>
</feature>
<feature type="signal peptide" evidence="1">
    <location>
        <begin position="1"/>
        <end position="22"/>
    </location>
</feature>
<dbReference type="EMBL" id="CAKOFQ010006828">
    <property type="protein sequence ID" value="CAH1974689.1"/>
    <property type="molecule type" value="Genomic_DNA"/>
</dbReference>
<keyword evidence="3" id="KW-1185">Reference proteome</keyword>
<accession>A0A9P0KIK0</accession>
<organism evidence="2 3">
    <name type="scientific">Acanthoscelides obtectus</name>
    <name type="common">Bean weevil</name>
    <name type="synonym">Bruchus obtectus</name>
    <dbReference type="NCBI Taxonomy" id="200917"/>
    <lineage>
        <taxon>Eukaryota</taxon>
        <taxon>Metazoa</taxon>
        <taxon>Ecdysozoa</taxon>
        <taxon>Arthropoda</taxon>
        <taxon>Hexapoda</taxon>
        <taxon>Insecta</taxon>
        <taxon>Pterygota</taxon>
        <taxon>Neoptera</taxon>
        <taxon>Endopterygota</taxon>
        <taxon>Coleoptera</taxon>
        <taxon>Polyphaga</taxon>
        <taxon>Cucujiformia</taxon>
        <taxon>Chrysomeloidea</taxon>
        <taxon>Chrysomelidae</taxon>
        <taxon>Bruchinae</taxon>
        <taxon>Bruchini</taxon>
        <taxon>Acanthoscelides</taxon>
    </lineage>
</organism>
<evidence type="ECO:0000313" key="2">
    <source>
        <dbReference type="EMBL" id="CAH1974689.1"/>
    </source>
</evidence>
<protein>
    <submittedName>
        <fullName evidence="2">Uncharacterized protein</fullName>
    </submittedName>
</protein>
<keyword evidence="1" id="KW-0732">Signal</keyword>
<evidence type="ECO:0000313" key="3">
    <source>
        <dbReference type="Proteomes" id="UP001152888"/>
    </source>
</evidence>
<name>A0A9P0KIK0_ACAOB</name>
<dbReference type="AlphaFoldDB" id="A0A9P0KIK0"/>
<dbReference type="OrthoDB" id="10360155at2759"/>
<sequence length="70" mass="7633">MGKTRFLIILTVVVLVLVAVNAHSDEVLCTEPGRNLCENGNNPCIDCCVKKLNVSDVGCWAGECYCLIFD</sequence>
<comment type="caution">
    <text evidence="2">The sequence shown here is derived from an EMBL/GenBank/DDBJ whole genome shotgun (WGS) entry which is preliminary data.</text>
</comment>